<evidence type="ECO:0000256" key="5">
    <source>
        <dbReference type="ARBA" id="ARBA00043952"/>
    </source>
</evidence>
<dbReference type="InterPro" id="IPR000608">
    <property type="entry name" value="UBC"/>
</dbReference>
<dbReference type="GO" id="GO:0004842">
    <property type="term" value="F:ubiquitin-protein transferase activity"/>
    <property type="evidence" value="ECO:0007669"/>
    <property type="project" value="UniProtKB-ARBA"/>
</dbReference>
<feature type="domain" description="UBC core" evidence="9">
    <location>
        <begin position="1"/>
        <end position="147"/>
    </location>
</feature>
<keyword evidence="1" id="KW-0808">Transferase</keyword>
<dbReference type="GO" id="GO:0006511">
    <property type="term" value="P:ubiquitin-dependent protein catabolic process"/>
    <property type="evidence" value="ECO:0007669"/>
    <property type="project" value="UniProtKB-ARBA"/>
</dbReference>
<evidence type="ECO:0000256" key="1">
    <source>
        <dbReference type="ARBA" id="ARBA00022679"/>
    </source>
</evidence>
<dbReference type="EnsemblPlants" id="Bo9g111090.1">
    <property type="protein sequence ID" value="Bo9g111090.1"/>
    <property type="gene ID" value="Bo9g111090"/>
</dbReference>
<feature type="region of interest" description="Disordered" evidence="8">
    <location>
        <begin position="240"/>
        <end position="271"/>
    </location>
</feature>
<proteinExistence type="inferred from homology"/>
<dbReference type="GO" id="GO:0005524">
    <property type="term" value="F:ATP binding"/>
    <property type="evidence" value="ECO:0007669"/>
    <property type="project" value="UniProtKB-UniRule"/>
</dbReference>
<dbReference type="InterPro" id="IPR023313">
    <property type="entry name" value="UBQ-conjugating_AS"/>
</dbReference>
<evidence type="ECO:0000256" key="4">
    <source>
        <dbReference type="ARBA" id="ARBA00022840"/>
    </source>
</evidence>
<dbReference type="Pfam" id="PF00179">
    <property type="entry name" value="UQ_con"/>
    <property type="match status" value="1"/>
</dbReference>
<evidence type="ECO:0000313" key="10">
    <source>
        <dbReference type="EnsemblPlants" id="Bo9g111090.1"/>
    </source>
</evidence>
<evidence type="ECO:0000256" key="2">
    <source>
        <dbReference type="ARBA" id="ARBA00022741"/>
    </source>
</evidence>
<dbReference type="PROSITE" id="PS50127">
    <property type="entry name" value="UBC_2"/>
    <property type="match status" value="1"/>
</dbReference>
<dbReference type="Gene3D" id="3.10.110.10">
    <property type="entry name" value="Ubiquitin Conjugating Enzyme"/>
    <property type="match status" value="1"/>
</dbReference>
<dbReference type="FunFam" id="3.10.110.10:FF:000001">
    <property type="entry name" value="Ubiquitin-conjugating enzyme 28, E2"/>
    <property type="match status" value="1"/>
</dbReference>
<evidence type="ECO:0000256" key="7">
    <source>
        <dbReference type="RuleBase" id="RU362109"/>
    </source>
</evidence>
<dbReference type="Proteomes" id="UP000032141">
    <property type="component" value="Chromosome C9"/>
</dbReference>
<keyword evidence="2 7" id="KW-0547">Nucleotide-binding</keyword>
<evidence type="ECO:0000313" key="11">
    <source>
        <dbReference type="Proteomes" id="UP000032141"/>
    </source>
</evidence>
<sequence length="271" mass="30486">MASKRILKELKDLQKDPPTSCSAGPVAEDMFHWQATIMGPSDSPYAGGVFLVTIHFPPDYPFKPPKVAFRTKVFHPNINSNGSICLDILKEQWSPALTISKVLLSICSLLTDPNPDDPLVPEIAHMYKTDKNKYESTARSWTQKVIQLGMAIGTTRPAVARPAAVSISGGSLRNSSQIKQFSERQKKKNGSDEFNCSILTAPSSQRKFTGCFLSAPTSPRRITEWYREYEEEAKRNFSERSLIPFDWEENQGSPRKITDNEEDTVDDKQDR</sequence>
<keyword evidence="3 7" id="KW-0833">Ubl conjugation pathway</keyword>
<comment type="similarity">
    <text evidence="7">Belongs to the ubiquitin-conjugating enzyme family.</text>
</comment>
<reference evidence="10" key="2">
    <citation type="submission" date="2015-03" db="UniProtKB">
        <authorList>
            <consortium name="EnsemblPlants"/>
        </authorList>
    </citation>
    <scope>IDENTIFICATION</scope>
</reference>
<dbReference type="PROSITE" id="PS00183">
    <property type="entry name" value="UBC_1"/>
    <property type="match status" value="1"/>
</dbReference>
<keyword evidence="11" id="KW-1185">Reference proteome</keyword>
<dbReference type="InterPro" id="IPR016135">
    <property type="entry name" value="UBQ-conjugating_enzyme/RWD"/>
</dbReference>
<accession>A0A0D3EAM2</accession>
<dbReference type="SMART" id="SM00212">
    <property type="entry name" value="UBCc"/>
    <property type="match status" value="1"/>
</dbReference>
<organism evidence="10 11">
    <name type="scientific">Brassica oleracea var. oleracea</name>
    <dbReference type="NCBI Taxonomy" id="109376"/>
    <lineage>
        <taxon>Eukaryota</taxon>
        <taxon>Viridiplantae</taxon>
        <taxon>Streptophyta</taxon>
        <taxon>Embryophyta</taxon>
        <taxon>Tracheophyta</taxon>
        <taxon>Spermatophyta</taxon>
        <taxon>Magnoliopsida</taxon>
        <taxon>eudicotyledons</taxon>
        <taxon>Gunneridae</taxon>
        <taxon>Pentapetalae</taxon>
        <taxon>rosids</taxon>
        <taxon>malvids</taxon>
        <taxon>Brassicales</taxon>
        <taxon>Brassicaceae</taxon>
        <taxon>Brassiceae</taxon>
        <taxon>Brassica</taxon>
    </lineage>
</organism>
<dbReference type="PANTHER" id="PTHR24068">
    <property type="entry name" value="UBIQUITIN-CONJUGATING ENZYME E2"/>
    <property type="match status" value="1"/>
</dbReference>
<protein>
    <recommendedName>
        <fullName evidence="9">UBC core domain-containing protein</fullName>
    </recommendedName>
</protein>
<dbReference type="AlphaFoldDB" id="A0A0D3EAM2"/>
<evidence type="ECO:0000256" key="3">
    <source>
        <dbReference type="ARBA" id="ARBA00022786"/>
    </source>
</evidence>
<keyword evidence="4 7" id="KW-0067">ATP-binding</keyword>
<comment type="pathway">
    <text evidence="5">Protein modification.</text>
</comment>
<dbReference type="eggNOG" id="KOG0417">
    <property type="taxonomic scope" value="Eukaryota"/>
</dbReference>
<feature type="active site" description="Glycyl thioester intermediate" evidence="6">
    <location>
        <position position="85"/>
    </location>
</feature>
<dbReference type="HOGENOM" id="CLU_1027994_0_0_1"/>
<reference evidence="10 11" key="1">
    <citation type="journal article" date="2014" name="Genome Biol.">
        <title>Transcriptome and methylome profiling reveals relics of genome dominance in the mesopolyploid Brassica oleracea.</title>
        <authorList>
            <person name="Parkin I.A."/>
            <person name="Koh C."/>
            <person name="Tang H."/>
            <person name="Robinson S.J."/>
            <person name="Kagale S."/>
            <person name="Clarke W.E."/>
            <person name="Town C.D."/>
            <person name="Nixon J."/>
            <person name="Krishnakumar V."/>
            <person name="Bidwell S.L."/>
            <person name="Denoeud F."/>
            <person name="Belcram H."/>
            <person name="Links M.G."/>
            <person name="Just J."/>
            <person name="Clarke C."/>
            <person name="Bender T."/>
            <person name="Huebert T."/>
            <person name="Mason A.S."/>
            <person name="Pires J.C."/>
            <person name="Barker G."/>
            <person name="Moore J."/>
            <person name="Walley P.G."/>
            <person name="Manoli S."/>
            <person name="Batley J."/>
            <person name="Edwards D."/>
            <person name="Nelson M.N."/>
            <person name="Wang X."/>
            <person name="Paterson A.H."/>
            <person name="King G."/>
            <person name="Bancroft I."/>
            <person name="Chalhoub B."/>
            <person name="Sharpe A.G."/>
        </authorList>
    </citation>
    <scope>NUCLEOTIDE SEQUENCE</scope>
    <source>
        <strain evidence="10 11">cv. TO1000</strain>
    </source>
</reference>
<dbReference type="SUPFAM" id="SSF54495">
    <property type="entry name" value="UBC-like"/>
    <property type="match status" value="1"/>
</dbReference>
<evidence type="ECO:0000256" key="6">
    <source>
        <dbReference type="PROSITE-ProRule" id="PRU10133"/>
    </source>
</evidence>
<dbReference type="STRING" id="109376.A0A0D3EAM2"/>
<dbReference type="CDD" id="cd23792">
    <property type="entry name" value="UBCc_UBE2D"/>
    <property type="match status" value="1"/>
</dbReference>
<dbReference type="Gramene" id="Bo9g111090.1">
    <property type="protein sequence ID" value="Bo9g111090.1"/>
    <property type="gene ID" value="Bo9g111090"/>
</dbReference>
<evidence type="ECO:0000256" key="8">
    <source>
        <dbReference type="SAM" id="MobiDB-lite"/>
    </source>
</evidence>
<evidence type="ECO:0000259" key="9">
    <source>
        <dbReference type="PROSITE" id="PS50127"/>
    </source>
</evidence>
<name>A0A0D3EAM2_BRAOL</name>